<dbReference type="InterPro" id="IPR013786">
    <property type="entry name" value="AcylCoA_DH/ox_N"/>
</dbReference>
<dbReference type="SUPFAM" id="SSF47203">
    <property type="entry name" value="Acyl-CoA dehydrogenase C-terminal domain-like"/>
    <property type="match status" value="1"/>
</dbReference>
<dbReference type="InterPro" id="IPR009100">
    <property type="entry name" value="AcylCoA_DH/oxidase_NM_dom_sf"/>
</dbReference>
<gene>
    <name evidence="10" type="ORF">DNX69_18885</name>
</gene>
<evidence type="ECO:0000259" key="8">
    <source>
        <dbReference type="Pfam" id="PF02770"/>
    </source>
</evidence>
<evidence type="ECO:0000256" key="3">
    <source>
        <dbReference type="ARBA" id="ARBA00022630"/>
    </source>
</evidence>
<dbReference type="Gene3D" id="1.10.540.10">
    <property type="entry name" value="Acyl-CoA dehydrogenase/oxidase, N-terminal domain"/>
    <property type="match status" value="1"/>
</dbReference>
<dbReference type="InterPro" id="IPR037069">
    <property type="entry name" value="AcylCoA_DH/ox_N_sf"/>
</dbReference>
<dbReference type="AlphaFoldDB" id="A0A323UGW6"/>
<dbReference type="GO" id="GO:0003995">
    <property type="term" value="F:acyl-CoA dehydrogenase activity"/>
    <property type="evidence" value="ECO:0007669"/>
    <property type="project" value="TreeGrafter"/>
</dbReference>
<reference evidence="10 11" key="1">
    <citation type="submission" date="2018-06" db="EMBL/GenBank/DDBJ databases">
        <title>Draft Whole-Genome Sequence of the purple photosynthetic bacterium Rhodospeudomonas palustris XCP.</title>
        <authorList>
            <person name="Rayyan A."/>
            <person name="Meyer T.E."/>
            <person name="Kyndt J.A."/>
        </authorList>
    </citation>
    <scope>NUCLEOTIDE SEQUENCE [LARGE SCALE GENOMIC DNA]</scope>
    <source>
        <strain evidence="10 11">XCP</strain>
    </source>
</reference>
<evidence type="ECO:0000256" key="1">
    <source>
        <dbReference type="ARBA" id="ARBA00001974"/>
    </source>
</evidence>
<feature type="domain" description="Acyl-CoA dehydrogenase/oxidase C-terminal" evidence="7">
    <location>
        <begin position="229"/>
        <end position="376"/>
    </location>
</feature>
<dbReference type="Gene3D" id="1.20.140.10">
    <property type="entry name" value="Butyryl-CoA Dehydrogenase, subunit A, domain 3"/>
    <property type="match status" value="1"/>
</dbReference>
<dbReference type="PANTHER" id="PTHR43884">
    <property type="entry name" value="ACYL-COA DEHYDROGENASE"/>
    <property type="match status" value="1"/>
</dbReference>
<evidence type="ECO:0000259" key="7">
    <source>
        <dbReference type="Pfam" id="PF00441"/>
    </source>
</evidence>
<dbReference type="InterPro" id="IPR036250">
    <property type="entry name" value="AcylCo_DH-like_C"/>
</dbReference>
<organism evidence="10 11">
    <name type="scientific">Rhodopseudomonas palustris</name>
    <dbReference type="NCBI Taxonomy" id="1076"/>
    <lineage>
        <taxon>Bacteria</taxon>
        <taxon>Pseudomonadati</taxon>
        <taxon>Pseudomonadota</taxon>
        <taxon>Alphaproteobacteria</taxon>
        <taxon>Hyphomicrobiales</taxon>
        <taxon>Nitrobacteraceae</taxon>
        <taxon>Rhodopseudomonas</taxon>
    </lineage>
</organism>
<keyword evidence="5 6" id="KW-0560">Oxidoreductase</keyword>
<name>A0A323UGW6_RHOPL</name>
<dbReference type="RefSeq" id="WP_110787437.1">
    <property type="nucleotide sequence ID" value="NZ_QKQS01000023.1"/>
</dbReference>
<comment type="cofactor">
    <cofactor evidence="1 6">
        <name>FAD</name>
        <dbReference type="ChEBI" id="CHEBI:57692"/>
    </cofactor>
</comment>
<evidence type="ECO:0000313" key="10">
    <source>
        <dbReference type="EMBL" id="PZA11353.1"/>
    </source>
</evidence>
<keyword evidence="3 6" id="KW-0285">Flavoprotein</keyword>
<dbReference type="InterPro" id="IPR006091">
    <property type="entry name" value="Acyl-CoA_Oxase/DH_mid-dom"/>
</dbReference>
<keyword evidence="4 6" id="KW-0274">FAD</keyword>
<dbReference type="EMBL" id="QKQS01000023">
    <property type="protein sequence ID" value="PZA11353.1"/>
    <property type="molecule type" value="Genomic_DNA"/>
</dbReference>
<dbReference type="GO" id="GO:0050660">
    <property type="term" value="F:flavin adenine dinucleotide binding"/>
    <property type="evidence" value="ECO:0007669"/>
    <property type="project" value="InterPro"/>
</dbReference>
<dbReference type="CDD" id="cd00567">
    <property type="entry name" value="ACAD"/>
    <property type="match status" value="1"/>
</dbReference>
<feature type="domain" description="Acyl-CoA oxidase/dehydrogenase middle" evidence="8">
    <location>
        <begin position="140"/>
        <end position="216"/>
    </location>
</feature>
<evidence type="ECO:0000256" key="5">
    <source>
        <dbReference type="ARBA" id="ARBA00023002"/>
    </source>
</evidence>
<evidence type="ECO:0000256" key="2">
    <source>
        <dbReference type="ARBA" id="ARBA00009347"/>
    </source>
</evidence>
<dbReference type="OrthoDB" id="9775090at2"/>
<evidence type="ECO:0000259" key="9">
    <source>
        <dbReference type="Pfam" id="PF02771"/>
    </source>
</evidence>
<accession>A0A323UGW6</accession>
<evidence type="ECO:0000313" key="11">
    <source>
        <dbReference type="Proteomes" id="UP000248134"/>
    </source>
</evidence>
<evidence type="ECO:0000256" key="6">
    <source>
        <dbReference type="RuleBase" id="RU362125"/>
    </source>
</evidence>
<dbReference type="SUPFAM" id="SSF56645">
    <property type="entry name" value="Acyl-CoA dehydrogenase NM domain-like"/>
    <property type="match status" value="1"/>
</dbReference>
<dbReference type="InterPro" id="IPR046373">
    <property type="entry name" value="Acyl-CoA_Oxase/DH_mid-dom_sf"/>
</dbReference>
<dbReference type="Pfam" id="PF02771">
    <property type="entry name" value="Acyl-CoA_dh_N"/>
    <property type="match status" value="1"/>
</dbReference>
<feature type="domain" description="Acyl-CoA dehydrogenase/oxidase N-terminal" evidence="9">
    <location>
        <begin position="6"/>
        <end position="119"/>
    </location>
</feature>
<proteinExistence type="inferred from homology"/>
<comment type="similarity">
    <text evidence="2 6">Belongs to the acyl-CoA dehydrogenase family.</text>
</comment>
<dbReference type="Proteomes" id="UP000248134">
    <property type="component" value="Unassembled WGS sequence"/>
</dbReference>
<dbReference type="FunFam" id="1.10.540.10:FF:000013">
    <property type="entry name" value="Acyl-CoA dehydrogenase"/>
    <property type="match status" value="1"/>
</dbReference>
<sequence>MALVLTEEQTMLRDSARGLIGDKAPVAHLRKLRDERDATGFSRELWKSFAEMGLAGLLVPEEFGGSGLGCVEAGVVMEEIGRNLTPSPLLSTAILAASALVRGGSEAQKKAHLPKIADGSLIAALAVDEGAKHRPAKIALQATRSGNGFKLKGDKALVVDGHVADLLIVAARSGGQPGDADGLTLFLVDPKAKGVAIERTVMVDAHNAARISFDDVEVNADQVLGEVDRGGALLEAVLNLGRAAVAAEMLGVADEAFGRTVSYLKERKQFGRLIGEFQALQHRAAHLYTEIEILRAAVLKALQAVDADAAQARVAVSVAKAKAGTVTTLAVQEGVQMHGGMGMTDQFDIGLFMKRARVLQELLGDSAYHAEALAEWKKY</sequence>
<dbReference type="InterPro" id="IPR009075">
    <property type="entry name" value="AcylCo_DH/oxidase_C"/>
</dbReference>
<dbReference type="PANTHER" id="PTHR43884:SF20">
    <property type="entry name" value="ACYL-COA DEHYDROGENASE FADE28"/>
    <property type="match status" value="1"/>
</dbReference>
<dbReference type="Pfam" id="PF02770">
    <property type="entry name" value="Acyl-CoA_dh_M"/>
    <property type="match status" value="1"/>
</dbReference>
<comment type="caution">
    <text evidence="10">The sequence shown here is derived from an EMBL/GenBank/DDBJ whole genome shotgun (WGS) entry which is preliminary data.</text>
</comment>
<protein>
    <submittedName>
        <fullName evidence="10">Acyl-CoA dehydrogenase</fullName>
    </submittedName>
</protein>
<dbReference type="Gene3D" id="2.40.110.10">
    <property type="entry name" value="Butyryl-CoA Dehydrogenase, subunit A, domain 2"/>
    <property type="match status" value="1"/>
</dbReference>
<evidence type="ECO:0000256" key="4">
    <source>
        <dbReference type="ARBA" id="ARBA00022827"/>
    </source>
</evidence>
<dbReference type="Pfam" id="PF00441">
    <property type="entry name" value="Acyl-CoA_dh_1"/>
    <property type="match status" value="1"/>
</dbReference>